<sequence length="183" mass="21712">MFCMFLVDSSLASTSQQLDPTPTGSTTTDLSGYHRMRLRAHRRRHRLKHTDAREIDELAEMLSKNEEKTRKIKNTETRRERNEELCAVDRETIELNNDLFEFDPPFIEHVRCKNVAEYERGARDRVEEQTCVHGLLRCVQKYAERHVSRRARSSTFWYPYTVIDVPMSCDCMWPVDRYGHLEL</sequence>
<name>A0AAF3J1S9_9BILA</name>
<protein>
    <submittedName>
        <fullName evidence="3">Uncharacterized protein</fullName>
    </submittedName>
</protein>
<accession>A0AAF3J1S9</accession>
<keyword evidence="1" id="KW-0175">Coiled coil</keyword>
<dbReference type="WBParaSite" id="MBELARI_LOCUS10826">
    <property type="protein sequence ID" value="MBELARI_LOCUS10826"/>
    <property type="gene ID" value="MBELARI_LOCUS10826"/>
</dbReference>
<evidence type="ECO:0000256" key="1">
    <source>
        <dbReference type="SAM" id="Coils"/>
    </source>
</evidence>
<dbReference type="AlphaFoldDB" id="A0AAF3J1S9"/>
<evidence type="ECO:0000313" key="2">
    <source>
        <dbReference type="Proteomes" id="UP000887575"/>
    </source>
</evidence>
<reference evidence="3" key="1">
    <citation type="submission" date="2024-02" db="UniProtKB">
        <authorList>
            <consortium name="WormBaseParasite"/>
        </authorList>
    </citation>
    <scope>IDENTIFICATION</scope>
</reference>
<dbReference type="Proteomes" id="UP000887575">
    <property type="component" value="Unassembled WGS sequence"/>
</dbReference>
<evidence type="ECO:0000313" key="3">
    <source>
        <dbReference type="WBParaSite" id="MBELARI_LOCUS10826"/>
    </source>
</evidence>
<organism evidence="2 3">
    <name type="scientific">Mesorhabditis belari</name>
    <dbReference type="NCBI Taxonomy" id="2138241"/>
    <lineage>
        <taxon>Eukaryota</taxon>
        <taxon>Metazoa</taxon>
        <taxon>Ecdysozoa</taxon>
        <taxon>Nematoda</taxon>
        <taxon>Chromadorea</taxon>
        <taxon>Rhabditida</taxon>
        <taxon>Rhabditina</taxon>
        <taxon>Rhabditomorpha</taxon>
        <taxon>Rhabditoidea</taxon>
        <taxon>Rhabditidae</taxon>
        <taxon>Mesorhabditinae</taxon>
        <taxon>Mesorhabditis</taxon>
    </lineage>
</organism>
<feature type="coiled-coil region" evidence="1">
    <location>
        <begin position="58"/>
        <end position="85"/>
    </location>
</feature>
<proteinExistence type="predicted"/>
<keyword evidence="2" id="KW-1185">Reference proteome</keyword>